<dbReference type="InterPro" id="IPR015001">
    <property type="entry name" value="DUF1850"/>
</dbReference>
<accession>A0A2W5D3Y6</accession>
<protein>
    <submittedName>
        <fullName evidence="1">DUF1850 domain-containing protein</fullName>
    </submittedName>
</protein>
<dbReference type="EMBL" id="QFOH01000007">
    <property type="protein sequence ID" value="PZP24953.1"/>
    <property type="molecule type" value="Genomic_DNA"/>
</dbReference>
<proteinExistence type="predicted"/>
<gene>
    <name evidence="1" type="ORF">DI599_06965</name>
</gene>
<comment type="caution">
    <text evidence="1">The sequence shown here is derived from an EMBL/GenBank/DDBJ whole genome shotgun (WGS) entry which is preliminary data.</text>
</comment>
<sequence>MIGLCIGLAGAVWAQEPTADFTLAWRHTIEKIRWEEDYHLDAEGLHLGEARVRGSGAGMEIPDGAVLRNGSWHYRRDLPALQPLRLGRTPEAGDFELCVAGACRPLSHWIGPPRLNQPAVELWSCAMRAEARGDRLQP</sequence>
<dbReference type="Pfam" id="PF08905">
    <property type="entry name" value="DUF1850"/>
    <property type="match status" value="1"/>
</dbReference>
<evidence type="ECO:0000313" key="2">
    <source>
        <dbReference type="Proteomes" id="UP000249198"/>
    </source>
</evidence>
<name>A0A2W5D3Y6_9PSED</name>
<dbReference type="Proteomes" id="UP000249198">
    <property type="component" value="Unassembled WGS sequence"/>
</dbReference>
<evidence type="ECO:0000313" key="1">
    <source>
        <dbReference type="EMBL" id="PZP24953.1"/>
    </source>
</evidence>
<dbReference type="AlphaFoldDB" id="A0A2W5D3Y6"/>
<dbReference type="RefSeq" id="WP_273230443.1">
    <property type="nucleotide sequence ID" value="NZ_QFOH01000007.1"/>
</dbReference>
<reference evidence="1 2" key="1">
    <citation type="submission" date="2017-08" db="EMBL/GenBank/DDBJ databases">
        <title>Infants hospitalized years apart are colonized by the same room-sourced microbial strains.</title>
        <authorList>
            <person name="Brooks B."/>
            <person name="Olm M.R."/>
            <person name="Firek B.A."/>
            <person name="Baker R."/>
            <person name="Thomas B.C."/>
            <person name="Morowitz M.J."/>
            <person name="Banfield J.F."/>
        </authorList>
    </citation>
    <scope>NUCLEOTIDE SEQUENCE [LARGE SCALE GENOMIC DNA]</scope>
    <source>
        <strain evidence="1">S2_009_000_R2_77</strain>
    </source>
</reference>
<organism evidence="1 2">
    <name type="scientific">Pseudomonas kuykendallii</name>
    <dbReference type="NCBI Taxonomy" id="1007099"/>
    <lineage>
        <taxon>Bacteria</taxon>
        <taxon>Pseudomonadati</taxon>
        <taxon>Pseudomonadota</taxon>
        <taxon>Gammaproteobacteria</taxon>
        <taxon>Pseudomonadales</taxon>
        <taxon>Pseudomonadaceae</taxon>
        <taxon>Pseudomonas</taxon>
    </lineage>
</organism>